<protein>
    <submittedName>
        <fullName evidence="1 2">Uncharacterized protein</fullName>
    </submittedName>
</protein>
<dbReference type="AlphaFoldDB" id="A0A072U0V8"/>
<accession>A0A072U0V8</accession>
<sequence>MMVAKAKFQEAGAAFTCKRRESGGLTVQRSRREPLAAGEATMYKTIMVWYIIILLEETTQYDVHEPSGRFYLKVGSSFMVI</sequence>
<reference evidence="2" key="3">
    <citation type="submission" date="2015-04" db="UniProtKB">
        <authorList>
            <consortium name="EnsemblPlants"/>
        </authorList>
    </citation>
    <scope>IDENTIFICATION</scope>
    <source>
        <strain evidence="2">cv. Jemalong A17</strain>
    </source>
</reference>
<proteinExistence type="predicted"/>
<dbReference type="EnsemblPlants" id="KEH19390">
    <property type="protein sequence ID" value="KEH19390"/>
    <property type="gene ID" value="MTR_8g057775"/>
</dbReference>
<keyword evidence="3" id="KW-1185">Reference proteome</keyword>
<organism evidence="1 3">
    <name type="scientific">Medicago truncatula</name>
    <name type="common">Barrel medic</name>
    <name type="synonym">Medicago tribuloides</name>
    <dbReference type="NCBI Taxonomy" id="3880"/>
    <lineage>
        <taxon>Eukaryota</taxon>
        <taxon>Viridiplantae</taxon>
        <taxon>Streptophyta</taxon>
        <taxon>Embryophyta</taxon>
        <taxon>Tracheophyta</taxon>
        <taxon>Spermatophyta</taxon>
        <taxon>Magnoliopsida</taxon>
        <taxon>eudicotyledons</taxon>
        <taxon>Gunneridae</taxon>
        <taxon>Pentapetalae</taxon>
        <taxon>rosids</taxon>
        <taxon>fabids</taxon>
        <taxon>Fabales</taxon>
        <taxon>Fabaceae</taxon>
        <taxon>Papilionoideae</taxon>
        <taxon>50 kb inversion clade</taxon>
        <taxon>NPAAA clade</taxon>
        <taxon>Hologalegina</taxon>
        <taxon>IRL clade</taxon>
        <taxon>Trifolieae</taxon>
        <taxon>Medicago</taxon>
    </lineage>
</organism>
<reference evidence="1 3" key="1">
    <citation type="journal article" date="2011" name="Nature">
        <title>The Medicago genome provides insight into the evolution of rhizobial symbioses.</title>
        <authorList>
            <person name="Young N.D."/>
            <person name="Debelle F."/>
            <person name="Oldroyd G.E."/>
            <person name="Geurts R."/>
            <person name="Cannon S.B."/>
            <person name="Udvardi M.K."/>
            <person name="Benedito V.A."/>
            <person name="Mayer K.F."/>
            <person name="Gouzy J."/>
            <person name="Schoof H."/>
            <person name="Van de Peer Y."/>
            <person name="Proost S."/>
            <person name="Cook D.R."/>
            <person name="Meyers B.C."/>
            <person name="Spannagl M."/>
            <person name="Cheung F."/>
            <person name="De Mita S."/>
            <person name="Krishnakumar V."/>
            <person name="Gundlach H."/>
            <person name="Zhou S."/>
            <person name="Mudge J."/>
            <person name="Bharti A.K."/>
            <person name="Murray J.D."/>
            <person name="Naoumkina M.A."/>
            <person name="Rosen B."/>
            <person name="Silverstein K.A."/>
            <person name="Tang H."/>
            <person name="Rombauts S."/>
            <person name="Zhao P.X."/>
            <person name="Zhou P."/>
            <person name="Barbe V."/>
            <person name="Bardou P."/>
            <person name="Bechner M."/>
            <person name="Bellec A."/>
            <person name="Berger A."/>
            <person name="Berges H."/>
            <person name="Bidwell S."/>
            <person name="Bisseling T."/>
            <person name="Choisne N."/>
            <person name="Couloux A."/>
            <person name="Denny R."/>
            <person name="Deshpande S."/>
            <person name="Dai X."/>
            <person name="Doyle J.J."/>
            <person name="Dudez A.M."/>
            <person name="Farmer A.D."/>
            <person name="Fouteau S."/>
            <person name="Franken C."/>
            <person name="Gibelin C."/>
            <person name="Gish J."/>
            <person name="Goldstein S."/>
            <person name="Gonzalez A.J."/>
            <person name="Green P.J."/>
            <person name="Hallab A."/>
            <person name="Hartog M."/>
            <person name="Hua A."/>
            <person name="Humphray S.J."/>
            <person name="Jeong D.H."/>
            <person name="Jing Y."/>
            <person name="Jocker A."/>
            <person name="Kenton S.M."/>
            <person name="Kim D.J."/>
            <person name="Klee K."/>
            <person name="Lai H."/>
            <person name="Lang C."/>
            <person name="Lin S."/>
            <person name="Macmil S.L."/>
            <person name="Magdelenat G."/>
            <person name="Matthews L."/>
            <person name="McCorrison J."/>
            <person name="Monaghan E.L."/>
            <person name="Mun J.H."/>
            <person name="Najar F.Z."/>
            <person name="Nicholson C."/>
            <person name="Noirot C."/>
            <person name="O'Bleness M."/>
            <person name="Paule C.R."/>
            <person name="Poulain J."/>
            <person name="Prion F."/>
            <person name="Qin B."/>
            <person name="Qu C."/>
            <person name="Retzel E.F."/>
            <person name="Riddle C."/>
            <person name="Sallet E."/>
            <person name="Samain S."/>
            <person name="Samson N."/>
            <person name="Sanders I."/>
            <person name="Saurat O."/>
            <person name="Scarpelli C."/>
            <person name="Schiex T."/>
            <person name="Segurens B."/>
            <person name="Severin A.J."/>
            <person name="Sherrier D.J."/>
            <person name="Shi R."/>
            <person name="Sims S."/>
            <person name="Singer S.R."/>
            <person name="Sinharoy S."/>
            <person name="Sterck L."/>
            <person name="Viollet A."/>
            <person name="Wang B.B."/>
            <person name="Wang K."/>
            <person name="Wang M."/>
            <person name="Wang X."/>
            <person name="Warfsmann J."/>
            <person name="Weissenbach J."/>
            <person name="White D.D."/>
            <person name="White J.D."/>
            <person name="Wiley G.B."/>
            <person name="Wincker P."/>
            <person name="Xing Y."/>
            <person name="Yang L."/>
            <person name="Yao Z."/>
            <person name="Ying F."/>
            <person name="Zhai J."/>
            <person name="Zhou L."/>
            <person name="Zuber A."/>
            <person name="Denarie J."/>
            <person name="Dixon R.A."/>
            <person name="May G.D."/>
            <person name="Schwartz D.C."/>
            <person name="Rogers J."/>
            <person name="Quetier F."/>
            <person name="Town C.D."/>
            <person name="Roe B.A."/>
        </authorList>
    </citation>
    <scope>NUCLEOTIDE SEQUENCE [LARGE SCALE GENOMIC DNA]</scope>
    <source>
        <strain evidence="1">A17</strain>
        <strain evidence="2 3">cv. Jemalong A17</strain>
    </source>
</reference>
<evidence type="ECO:0000313" key="2">
    <source>
        <dbReference type="EnsemblPlants" id="KEH19390"/>
    </source>
</evidence>
<name>A0A072U0V8_MEDTR</name>
<reference evidence="1 3" key="2">
    <citation type="journal article" date="2014" name="BMC Genomics">
        <title>An improved genome release (version Mt4.0) for the model legume Medicago truncatula.</title>
        <authorList>
            <person name="Tang H."/>
            <person name="Krishnakumar V."/>
            <person name="Bidwell S."/>
            <person name="Rosen B."/>
            <person name="Chan A."/>
            <person name="Zhou S."/>
            <person name="Gentzbittel L."/>
            <person name="Childs K.L."/>
            <person name="Yandell M."/>
            <person name="Gundlach H."/>
            <person name="Mayer K.F."/>
            <person name="Schwartz D.C."/>
            <person name="Town C.D."/>
        </authorList>
    </citation>
    <scope>GENOME REANNOTATION</scope>
    <source>
        <strain evidence="1">A17</strain>
        <strain evidence="2 3">cv. Jemalong A17</strain>
    </source>
</reference>
<dbReference type="HOGENOM" id="CLU_2577539_0_0_1"/>
<dbReference type="Proteomes" id="UP000002051">
    <property type="component" value="Chromosome 8"/>
</dbReference>
<evidence type="ECO:0000313" key="3">
    <source>
        <dbReference type="Proteomes" id="UP000002051"/>
    </source>
</evidence>
<evidence type="ECO:0000313" key="1">
    <source>
        <dbReference type="EMBL" id="KEH19390.1"/>
    </source>
</evidence>
<gene>
    <name evidence="1" type="ordered locus">MTR_8g057775</name>
</gene>
<dbReference type="EMBL" id="CM001224">
    <property type="protein sequence ID" value="KEH19390.1"/>
    <property type="molecule type" value="Genomic_DNA"/>
</dbReference>